<evidence type="ECO:0000313" key="2">
    <source>
        <dbReference type="EMBL" id="KPV77240.1"/>
    </source>
</evidence>
<keyword evidence="1" id="KW-0732">Signal</keyword>
<dbReference type="GeneID" id="28974508"/>
<dbReference type="EMBL" id="KQ474075">
    <property type="protein sequence ID" value="KPV77240.1"/>
    <property type="molecule type" value="Genomic_DNA"/>
</dbReference>
<proteinExistence type="predicted"/>
<gene>
    <name evidence="2" type="ORF">RHOBADRAFT_42454</name>
</gene>
<reference evidence="2 3" key="1">
    <citation type="journal article" date="2015" name="Front. Microbiol.">
        <title>Genome sequence of the plant growth promoting endophytic yeast Rhodotorula graminis WP1.</title>
        <authorList>
            <person name="Firrincieli A."/>
            <person name="Otillar R."/>
            <person name="Salamov A."/>
            <person name="Schmutz J."/>
            <person name="Khan Z."/>
            <person name="Redman R.S."/>
            <person name="Fleck N.D."/>
            <person name="Lindquist E."/>
            <person name="Grigoriev I.V."/>
            <person name="Doty S.L."/>
        </authorList>
    </citation>
    <scope>NUCLEOTIDE SEQUENCE [LARGE SCALE GENOMIC DNA]</scope>
    <source>
        <strain evidence="2 3">WP1</strain>
    </source>
</reference>
<organism evidence="2 3">
    <name type="scientific">Rhodotorula graminis (strain WP1)</name>
    <dbReference type="NCBI Taxonomy" id="578459"/>
    <lineage>
        <taxon>Eukaryota</taxon>
        <taxon>Fungi</taxon>
        <taxon>Dikarya</taxon>
        <taxon>Basidiomycota</taxon>
        <taxon>Pucciniomycotina</taxon>
        <taxon>Microbotryomycetes</taxon>
        <taxon>Sporidiobolales</taxon>
        <taxon>Sporidiobolaceae</taxon>
        <taxon>Rhodotorula</taxon>
    </lineage>
</organism>
<sequence>MLTSTLLALAGAALAIAAPDAGYGGGGTDVVKDSDFRKNEKALKASMKELCYRNLYADVAKHKQRYNKEVLVQDDKGKDVFLFDGIKKDSNDKEYYYEEFCYKQFNLKQHDSDVKKQNTAVIDGGKGGHYKRGFNDKDGLFSLDDFGYGFDGGIGGYGGYGGRDNYGSFGGRGGFGGKGYDNDYGYGKGGYGKGGYGGYDDGFRGDGYGGGYGDGYGGGFYKRDVQA</sequence>
<keyword evidence="3" id="KW-1185">Reference proteome</keyword>
<evidence type="ECO:0000313" key="3">
    <source>
        <dbReference type="Proteomes" id="UP000053890"/>
    </source>
</evidence>
<protein>
    <submittedName>
        <fullName evidence="2">Uncharacterized protein</fullName>
    </submittedName>
</protein>
<dbReference type="RefSeq" id="XP_018273289.1">
    <property type="nucleotide sequence ID" value="XM_018414060.1"/>
</dbReference>
<evidence type="ECO:0000256" key="1">
    <source>
        <dbReference type="SAM" id="SignalP"/>
    </source>
</evidence>
<dbReference type="OrthoDB" id="2527721at2759"/>
<dbReference type="AlphaFoldDB" id="A0A194S9V1"/>
<feature type="chain" id="PRO_5008265561" evidence="1">
    <location>
        <begin position="18"/>
        <end position="227"/>
    </location>
</feature>
<feature type="signal peptide" evidence="1">
    <location>
        <begin position="1"/>
        <end position="17"/>
    </location>
</feature>
<accession>A0A194S9V1</accession>
<name>A0A194S9V1_RHOGW</name>
<dbReference type="Proteomes" id="UP000053890">
    <property type="component" value="Unassembled WGS sequence"/>
</dbReference>